<feature type="region of interest" description="Disordered" evidence="4">
    <location>
        <begin position="1"/>
        <end position="100"/>
    </location>
</feature>
<dbReference type="SUPFAM" id="SSF46689">
    <property type="entry name" value="Homeodomain-like"/>
    <property type="match status" value="1"/>
</dbReference>
<comment type="caution">
    <text evidence="6">The sequence shown here is derived from an EMBL/GenBank/DDBJ whole genome shotgun (WGS) entry which is preliminary data.</text>
</comment>
<dbReference type="PROSITE" id="PS51294">
    <property type="entry name" value="HTH_MYB"/>
    <property type="match status" value="1"/>
</dbReference>
<name>A0AAV7EJ69_ARIFI</name>
<dbReference type="InterPro" id="IPR046955">
    <property type="entry name" value="PHR1-like"/>
</dbReference>
<evidence type="ECO:0000256" key="2">
    <source>
        <dbReference type="ARBA" id="ARBA00023163"/>
    </source>
</evidence>
<dbReference type="GO" id="GO:0003700">
    <property type="term" value="F:DNA-binding transcription factor activity"/>
    <property type="evidence" value="ECO:0007669"/>
    <property type="project" value="InterPro"/>
</dbReference>
<feature type="domain" description="HTH myb-type" evidence="5">
    <location>
        <begin position="104"/>
        <end position="164"/>
    </location>
</feature>
<evidence type="ECO:0000256" key="1">
    <source>
        <dbReference type="ARBA" id="ARBA00023015"/>
    </source>
</evidence>
<organism evidence="6 7">
    <name type="scientific">Aristolochia fimbriata</name>
    <name type="common">White veined hardy Dutchman's pipe vine</name>
    <dbReference type="NCBI Taxonomy" id="158543"/>
    <lineage>
        <taxon>Eukaryota</taxon>
        <taxon>Viridiplantae</taxon>
        <taxon>Streptophyta</taxon>
        <taxon>Embryophyta</taxon>
        <taxon>Tracheophyta</taxon>
        <taxon>Spermatophyta</taxon>
        <taxon>Magnoliopsida</taxon>
        <taxon>Magnoliidae</taxon>
        <taxon>Piperales</taxon>
        <taxon>Aristolochiaceae</taxon>
        <taxon>Aristolochia</taxon>
    </lineage>
</organism>
<dbReference type="NCBIfam" id="TIGR01557">
    <property type="entry name" value="myb_SHAQKYF"/>
    <property type="match status" value="1"/>
</dbReference>
<evidence type="ECO:0000313" key="7">
    <source>
        <dbReference type="Proteomes" id="UP000825729"/>
    </source>
</evidence>
<feature type="compositionally biased region" description="Low complexity" evidence="4">
    <location>
        <begin position="71"/>
        <end position="86"/>
    </location>
</feature>
<evidence type="ECO:0000259" key="5">
    <source>
        <dbReference type="PROSITE" id="PS51294"/>
    </source>
</evidence>
<gene>
    <name evidence="6" type="ORF">H6P81_014024</name>
</gene>
<feature type="compositionally biased region" description="Basic and acidic residues" evidence="4">
    <location>
        <begin position="415"/>
        <end position="428"/>
    </location>
</feature>
<dbReference type="PANTHER" id="PTHR31314:SF128">
    <property type="entry name" value="OS11G0106100 PROTEIN"/>
    <property type="match status" value="1"/>
</dbReference>
<dbReference type="Gene3D" id="1.10.10.60">
    <property type="entry name" value="Homeodomain-like"/>
    <property type="match status" value="1"/>
</dbReference>
<feature type="region of interest" description="Disordered" evidence="4">
    <location>
        <begin position="415"/>
        <end position="437"/>
    </location>
</feature>
<dbReference type="InterPro" id="IPR001005">
    <property type="entry name" value="SANT/Myb"/>
</dbReference>
<evidence type="ECO:0000256" key="3">
    <source>
        <dbReference type="ARBA" id="ARBA00023242"/>
    </source>
</evidence>
<keyword evidence="1" id="KW-0805">Transcription regulation</keyword>
<proteinExistence type="predicted"/>
<accession>A0AAV7EJ69</accession>
<keyword evidence="2" id="KW-0804">Transcription</keyword>
<dbReference type="EMBL" id="JAINDJ010000005">
    <property type="protein sequence ID" value="KAG9447896.1"/>
    <property type="molecule type" value="Genomic_DNA"/>
</dbReference>
<reference evidence="6 7" key="1">
    <citation type="submission" date="2021-07" db="EMBL/GenBank/DDBJ databases">
        <title>The Aristolochia fimbriata genome: insights into angiosperm evolution, floral development and chemical biosynthesis.</title>
        <authorList>
            <person name="Jiao Y."/>
        </authorList>
    </citation>
    <scope>NUCLEOTIDE SEQUENCE [LARGE SCALE GENOMIC DNA]</scope>
    <source>
        <strain evidence="6">IBCAS-2021</strain>
        <tissue evidence="6">Leaf</tissue>
    </source>
</reference>
<dbReference type="FunFam" id="1.10.10.60:FF:000002">
    <property type="entry name" value="Myb family transcription factor"/>
    <property type="match status" value="1"/>
</dbReference>
<keyword evidence="3" id="KW-0539">Nucleus</keyword>
<dbReference type="PANTHER" id="PTHR31314">
    <property type="entry name" value="MYB FAMILY TRANSCRIPTION FACTOR PHL7-LIKE"/>
    <property type="match status" value="1"/>
</dbReference>
<dbReference type="InterPro" id="IPR009057">
    <property type="entry name" value="Homeodomain-like_sf"/>
</dbReference>
<evidence type="ECO:0000256" key="4">
    <source>
        <dbReference type="SAM" id="MobiDB-lite"/>
    </source>
</evidence>
<dbReference type="InterPro" id="IPR017930">
    <property type="entry name" value="Myb_dom"/>
</dbReference>
<dbReference type="InterPro" id="IPR006447">
    <property type="entry name" value="Myb_dom_plants"/>
</dbReference>
<dbReference type="GO" id="GO:0003677">
    <property type="term" value="F:DNA binding"/>
    <property type="evidence" value="ECO:0007669"/>
    <property type="project" value="InterPro"/>
</dbReference>
<protein>
    <recommendedName>
        <fullName evidence="5">HTH myb-type domain-containing protein</fullName>
    </recommendedName>
</protein>
<dbReference type="Pfam" id="PF00249">
    <property type="entry name" value="Myb_DNA-binding"/>
    <property type="match status" value="1"/>
</dbReference>
<feature type="compositionally biased region" description="Acidic residues" evidence="4">
    <location>
        <begin position="46"/>
        <end position="70"/>
    </location>
</feature>
<dbReference type="AlphaFoldDB" id="A0AAV7EJ69"/>
<evidence type="ECO:0000313" key="6">
    <source>
        <dbReference type="EMBL" id="KAG9447896.1"/>
    </source>
</evidence>
<keyword evidence="7" id="KW-1185">Reference proteome</keyword>
<dbReference type="Proteomes" id="UP000825729">
    <property type="component" value="Unassembled WGS sequence"/>
</dbReference>
<sequence>MAEEEMEERSAAESGTHAAEKRSTTNKKRHIVEPIFDLNAEAAAGTEEEEEEEDSVTDVGEAEAGAEADPADPSAAAAAGSSSNNSTTGDREQERPPAVRQYVRSKMPRLRWTPDLHHSFVHAVEKLGGQDRATPKLVLQLMNVRGLSIAHVKSHLQMYRSKKLDDAGQERQMMHGAAAEMLYHRGAGGSFRMVDARAGTLFSVKNIHEQDRFCSSTNLLQRPFSQQPLIDIRAGNLIRREEWAFNQHGAKPGSISTSTQLGACRDPQRGSSLFGATSHLFDVRDAIAGGNSHMIRAAAFPHHQAVVRDHQMSQPSSLNFDWIGSSSHPFSHQIPAVSSSHYSPNANTILHTYGGSGNINNNTTNKKVFQLVPSSNAILTSDRLIQPSRLDQVLQRQPGVVVNNNMAQIPMFGTSREKEENNDMSPERKQKKKKMKEMSWLPNLQLSLSSSNLIEEEGDEKGGIDSELTLSLSSPTQYSSSERGVVHKDMTPTSGIQFLGTNILNSSSETSTTRAAGRMSTLDLTMSMRALE</sequence>